<reference evidence="1" key="1">
    <citation type="submission" date="2021-06" db="EMBL/GenBank/DDBJ databases">
        <title>Parelaphostrongylus tenuis whole genome reference sequence.</title>
        <authorList>
            <person name="Garwood T.J."/>
            <person name="Larsen P.A."/>
            <person name="Fountain-Jones N.M."/>
            <person name="Garbe J.R."/>
            <person name="Macchietto M.G."/>
            <person name="Kania S.A."/>
            <person name="Gerhold R.W."/>
            <person name="Richards J.E."/>
            <person name="Wolf T.M."/>
        </authorList>
    </citation>
    <scope>NUCLEOTIDE SEQUENCE</scope>
    <source>
        <strain evidence="1">MNPRO001-30</strain>
        <tissue evidence="1">Meninges</tissue>
    </source>
</reference>
<protein>
    <submittedName>
        <fullName evidence="1">Uncharacterized protein</fullName>
    </submittedName>
</protein>
<proteinExistence type="predicted"/>
<evidence type="ECO:0000313" key="2">
    <source>
        <dbReference type="Proteomes" id="UP001196413"/>
    </source>
</evidence>
<keyword evidence="2" id="KW-1185">Reference proteome</keyword>
<sequence>MVQISYDPFPLECKTVTINPKADDKKTLVITTSCRIFFRMTGSAIEADLENFISK</sequence>
<name>A0AAD5MS67_PARTN</name>
<evidence type="ECO:0000313" key="1">
    <source>
        <dbReference type="EMBL" id="KAJ1363647.1"/>
    </source>
</evidence>
<accession>A0AAD5MS67</accession>
<comment type="caution">
    <text evidence="1">The sequence shown here is derived from an EMBL/GenBank/DDBJ whole genome shotgun (WGS) entry which is preliminary data.</text>
</comment>
<dbReference type="EMBL" id="JAHQIW010004781">
    <property type="protein sequence ID" value="KAJ1363647.1"/>
    <property type="molecule type" value="Genomic_DNA"/>
</dbReference>
<dbReference type="AlphaFoldDB" id="A0AAD5MS67"/>
<gene>
    <name evidence="1" type="ORF">KIN20_023562</name>
</gene>
<dbReference type="Proteomes" id="UP001196413">
    <property type="component" value="Unassembled WGS sequence"/>
</dbReference>
<organism evidence="1 2">
    <name type="scientific">Parelaphostrongylus tenuis</name>
    <name type="common">Meningeal worm</name>
    <dbReference type="NCBI Taxonomy" id="148309"/>
    <lineage>
        <taxon>Eukaryota</taxon>
        <taxon>Metazoa</taxon>
        <taxon>Ecdysozoa</taxon>
        <taxon>Nematoda</taxon>
        <taxon>Chromadorea</taxon>
        <taxon>Rhabditida</taxon>
        <taxon>Rhabditina</taxon>
        <taxon>Rhabditomorpha</taxon>
        <taxon>Strongyloidea</taxon>
        <taxon>Metastrongylidae</taxon>
        <taxon>Parelaphostrongylus</taxon>
    </lineage>
</organism>